<evidence type="ECO:0000313" key="2">
    <source>
        <dbReference type="EMBL" id="KAF2154605.1"/>
    </source>
</evidence>
<protein>
    <submittedName>
        <fullName evidence="2">Uncharacterized protein</fullName>
    </submittedName>
</protein>
<sequence length="141" mass="15572">MNTVQHFVKFLHRFSLNTLADLGTRGVLTDPIAEKHVEAGLLAVARLINPAPWMDAQEVSKHTQSDMSALAAIHNQLERDPALVDELWVANLVLSVMTALTSINGKPLDNQLTVESMTSSQQNKDTRTRTGQLKSQSLKRS</sequence>
<feature type="region of interest" description="Disordered" evidence="1">
    <location>
        <begin position="116"/>
        <end position="141"/>
    </location>
</feature>
<gene>
    <name evidence="2" type="ORF">K461DRAFT_291531</name>
</gene>
<comment type="caution">
    <text evidence="2">The sequence shown here is derived from an EMBL/GenBank/DDBJ whole genome shotgun (WGS) entry which is preliminary data.</text>
</comment>
<proteinExistence type="predicted"/>
<evidence type="ECO:0000313" key="3">
    <source>
        <dbReference type="Proteomes" id="UP000799439"/>
    </source>
</evidence>
<accession>A0A9P4MHC5</accession>
<reference evidence="2" key="1">
    <citation type="journal article" date="2020" name="Stud. Mycol.">
        <title>101 Dothideomycetes genomes: a test case for predicting lifestyles and emergence of pathogens.</title>
        <authorList>
            <person name="Haridas S."/>
            <person name="Albert R."/>
            <person name="Binder M."/>
            <person name="Bloem J."/>
            <person name="Labutti K."/>
            <person name="Salamov A."/>
            <person name="Andreopoulos B."/>
            <person name="Baker S."/>
            <person name="Barry K."/>
            <person name="Bills G."/>
            <person name="Bluhm B."/>
            <person name="Cannon C."/>
            <person name="Castanera R."/>
            <person name="Culley D."/>
            <person name="Daum C."/>
            <person name="Ezra D."/>
            <person name="Gonzalez J."/>
            <person name="Henrissat B."/>
            <person name="Kuo A."/>
            <person name="Liang C."/>
            <person name="Lipzen A."/>
            <person name="Lutzoni F."/>
            <person name="Magnuson J."/>
            <person name="Mondo S."/>
            <person name="Nolan M."/>
            <person name="Ohm R."/>
            <person name="Pangilinan J."/>
            <person name="Park H.-J."/>
            <person name="Ramirez L."/>
            <person name="Alfaro M."/>
            <person name="Sun H."/>
            <person name="Tritt A."/>
            <person name="Yoshinaga Y."/>
            <person name="Zwiers L.-H."/>
            <person name="Turgeon B."/>
            <person name="Goodwin S."/>
            <person name="Spatafora J."/>
            <person name="Crous P."/>
            <person name="Grigoriev I."/>
        </authorList>
    </citation>
    <scope>NUCLEOTIDE SEQUENCE</scope>
    <source>
        <strain evidence="2">CBS 260.36</strain>
    </source>
</reference>
<dbReference type="Proteomes" id="UP000799439">
    <property type="component" value="Unassembled WGS sequence"/>
</dbReference>
<keyword evidence="3" id="KW-1185">Reference proteome</keyword>
<dbReference type="AlphaFoldDB" id="A0A9P4MHC5"/>
<name>A0A9P4MHC5_9PEZI</name>
<dbReference type="EMBL" id="ML996083">
    <property type="protein sequence ID" value="KAF2154605.1"/>
    <property type="molecule type" value="Genomic_DNA"/>
</dbReference>
<evidence type="ECO:0000256" key="1">
    <source>
        <dbReference type="SAM" id="MobiDB-lite"/>
    </source>
</evidence>
<organism evidence="2 3">
    <name type="scientific">Myriangium duriaei CBS 260.36</name>
    <dbReference type="NCBI Taxonomy" id="1168546"/>
    <lineage>
        <taxon>Eukaryota</taxon>
        <taxon>Fungi</taxon>
        <taxon>Dikarya</taxon>
        <taxon>Ascomycota</taxon>
        <taxon>Pezizomycotina</taxon>
        <taxon>Dothideomycetes</taxon>
        <taxon>Dothideomycetidae</taxon>
        <taxon>Myriangiales</taxon>
        <taxon>Myriangiaceae</taxon>
        <taxon>Myriangium</taxon>
    </lineage>
</organism>